<dbReference type="AlphaFoldDB" id="A0A0K6ITI4"/>
<dbReference type="Proteomes" id="UP000182769">
    <property type="component" value="Unassembled WGS sequence"/>
</dbReference>
<proteinExistence type="predicted"/>
<reference evidence="2" key="1">
    <citation type="submission" date="2015-08" db="EMBL/GenBank/DDBJ databases">
        <authorList>
            <person name="Varghese N."/>
        </authorList>
    </citation>
    <scope>NUCLEOTIDE SEQUENCE [LARGE SCALE GENOMIC DNA]</scope>
    <source>
        <strain evidence="2">JCM 18476</strain>
    </source>
</reference>
<evidence type="ECO:0000313" key="1">
    <source>
        <dbReference type="EMBL" id="CUB06426.1"/>
    </source>
</evidence>
<protein>
    <submittedName>
        <fullName evidence="1">Uncharacterized protein</fullName>
    </submittedName>
</protein>
<organism evidence="1 2">
    <name type="scientific">Marinomonas fungiae</name>
    <dbReference type="NCBI Taxonomy" id="1137284"/>
    <lineage>
        <taxon>Bacteria</taxon>
        <taxon>Pseudomonadati</taxon>
        <taxon>Pseudomonadota</taxon>
        <taxon>Gammaproteobacteria</taxon>
        <taxon>Oceanospirillales</taxon>
        <taxon>Oceanospirillaceae</taxon>
        <taxon>Marinomonas</taxon>
    </lineage>
</organism>
<dbReference type="OrthoDB" id="5522031at2"/>
<name>A0A0K6ITI4_9GAMM</name>
<keyword evidence="2" id="KW-1185">Reference proteome</keyword>
<dbReference type="RefSeq" id="WP_055464580.1">
    <property type="nucleotide sequence ID" value="NZ_CYHG01000018.1"/>
</dbReference>
<dbReference type="STRING" id="1137284.GCA_001418205_03573"/>
<evidence type="ECO:0000313" key="2">
    <source>
        <dbReference type="Proteomes" id="UP000182769"/>
    </source>
</evidence>
<accession>A0A0K6ITI4</accession>
<sequence>MDTISPNVAASLADEVYGVIDNFSLSTFLGREEFSSERENTAHLHADVGSRLIQVSDGFGVCARGAGNYKIACR</sequence>
<dbReference type="EMBL" id="CYHG01000018">
    <property type="protein sequence ID" value="CUB06426.1"/>
    <property type="molecule type" value="Genomic_DNA"/>
</dbReference>
<gene>
    <name evidence="1" type="ORF">Ga0061065_1185</name>
</gene>